<comment type="similarity">
    <text evidence="2 6">Belongs to the glycosyl hydrolase 53 family.</text>
</comment>
<dbReference type="Gene3D" id="2.60.120.260">
    <property type="entry name" value="Galactose-binding domain-like"/>
    <property type="match status" value="1"/>
</dbReference>
<keyword evidence="4 6" id="KW-0378">Hydrolase</keyword>
<dbReference type="PANTHER" id="PTHR34983">
    <property type="entry name" value="ARABINOGALACTAN ENDO-BETA-1,4-GALACTANASE A"/>
    <property type="match status" value="1"/>
</dbReference>
<feature type="domain" description="CBM6" evidence="8">
    <location>
        <begin position="33"/>
        <end position="158"/>
    </location>
</feature>
<dbReference type="InterPro" id="IPR008979">
    <property type="entry name" value="Galactose-bd-like_sf"/>
</dbReference>
<dbReference type="SUPFAM" id="SSF49785">
    <property type="entry name" value="Galactose-binding domain-like"/>
    <property type="match status" value="1"/>
</dbReference>
<keyword evidence="10" id="KW-1185">Reference proteome</keyword>
<evidence type="ECO:0000256" key="4">
    <source>
        <dbReference type="ARBA" id="ARBA00022801"/>
    </source>
</evidence>
<reference evidence="9" key="1">
    <citation type="submission" date="2022-12" db="EMBL/GenBank/DDBJ databases">
        <title>New Phytohabitans aurantiacus sp. RD004123 nov., an actinomycete isolated from soil.</title>
        <authorList>
            <person name="Triningsih D.W."/>
            <person name="Harunari E."/>
            <person name="Igarashi Y."/>
        </authorList>
    </citation>
    <scope>NUCLEOTIDE SEQUENCE</scope>
    <source>
        <strain evidence="9">RD004123</strain>
    </source>
</reference>
<comment type="catalytic activity">
    <reaction evidence="1 6">
        <text>The enzyme specifically hydrolyzes (1-&gt;4)-beta-D-galactosidic linkages in type I arabinogalactans.</text>
        <dbReference type="EC" id="3.2.1.89"/>
    </reaction>
</comment>
<feature type="signal peptide" evidence="6">
    <location>
        <begin position="1"/>
        <end position="30"/>
    </location>
</feature>
<evidence type="ECO:0000256" key="7">
    <source>
        <dbReference type="SAM" id="MobiDB-lite"/>
    </source>
</evidence>
<name>A0ABQ5QP80_9ACTN</name>
<keyword evidence="6" id="KW-0732">Signal</keyword>
<protein>
    <recommendedName>
        <fullName evidence="3 6">Arabinogalactan endo-beta-1,4-galactanase</fullName>
        <ecNumber evidence="3 6">3.2.1.89</ecNumber>
    </recommendedName>
</protein>
<feature type="chain" id="PRO_5044966161" description="Arabinogalactan endo-beta-1,4-galactanase" evidence="6">
    <location>
        <begin position="31"/>
        <end position="512"/>
    </location>
</feature>
<proteinExistence type="inferred from homology"/>
<evidence type="ECO:0000313" key="9">
    <source>
        <dbReference type="EMBL" id="GLH96458.1"/>
    </source>
</evidence>
<evidence type="ECO:0000256" key="1">
    <source>
        <dbReference type="ARBA" id="ARBA00001695"/>
    </source>
</evidence>
<dbReference type="InterPro" id="IPR011683">
    <property type="entry name" value="Glyco_hydro_53"/>
</dbReference>
<dbReference type="Proteomes" id="UP001144280">
    <property type="component" value="Unassembled WGS sequence"/>
</dbReference>
<organism evidence="9 10">
    <name type="scientific">Phytohabitans aurantiacus</name>
    <dbReference type="NCBI Taxonomy" id="3016789"/>
    <lineage>
        <taxon>Bacteria</taxon>
        <taxon>Bacillati</taxon>
        <taxon>Actinomycetota</taxon>
        <taxon>Actinomycetes</taxon>
        <taxon>Micromonosporales</taxon>
        <taxon>Micromonosporaceae</taxon>
    </lineage>
</organism>
<dbReference type="PROSITE" id="PS51175">
    <property type="entry name" value="CBM6"/>
    <property type="match status" value="1"/>
</dbReference>
<dbReference type="InterPro" id="IPR017853">
    <property type="entry name" value="GH"/>
</dbReference>
<evidence type="ECO:0000259" key="8">
    <source>
        <dbReference type="PROSITE" id="PS51175"/>
    </source>
</evidence>
<dbReference type="SUPFAM" id="SSF51445">
    <property type="entry name" value="(Trans)glycosidases"/>
    <property type="match status" value="1"/>
</dbReference>
<comment type="caution">
    <text evidence="9">The sequence shown here is derived from an EMBL/GenBank/DDBJ whole genome shotgun (WGS) entry which is preliminary data.</text>
</comment>
<dbReference type="InterPro" id="IPR005084">
    <property type="entry name" value="CBM6"/>
</dbReference>
<evidence type="ECO:0000256" key="5">
    <source>
        <dbReference type="ARBA" id="ARBA00023295"/>
    </source>
</evidence>
<evidence type="ECO:0000256" key="2">
    <source>
        <dbReference type="ARBA" id="ARBA00010687"/>
    </source>
</evidence>
<accession>A0ABQ5QP80</accession>
<feature type="region of interest" description="Disordered" evidence="7">
    <location>
        <begin position="158"/>
        <end position="181"/>
    </location>
</feature>
<dbReference type="Gene3D" id="3.20.20.80">
    <property type="entry name" value="Glycosidases"/>
    <property type="match status" value="1"/>
</dbReference>
<evidence type="ECO:0000313" key="10">
    <source>
        <dbReference type="Proteomes" id="UP001144280"/>
    </source>
</evidence>
<dbReference type="Pfam" id="PF03422">
    <property type="entry name" value="CBM_6"/>
    <property type="match status" value="1"/>
</dbReference>
<dbReference type="EMBL" id="BSDI01000007">
    <property type="protein sequence ID" value="GLH96458.1"/>
    <property type="molecule type" value="Genomic_DNA"/>
</dbReference>
<keyword evidence="5 6" id="KW-0326">Glycosidase</keyword>
<dbReference type="Pfam" id="PF07745">
    <property type="entry name" value="Glyco_hydro_53"/>
    <property type="match status" value="1"/>
</dbReference>
<evidence type="ECO:0000256" key="6">
    <source>
        <dbReference type="RuleBase" id="RU361192"/>
    </source>
</evidence>
<sequence>MKWSGKISMIAGVATVLSGTAVVLSLGAHAATNRYEAESAPAVCDGWVASNHAGYSGSGFCDSTNAVGATVQFTANAPAAGTATLAIRYANGTTANRSADVAVNGSLVQAGLGFEGTGAWTTWVTRSLTVQLAAGANTVRLAATTASGLANIDYLEVTTTDGGSPSPTTTSASPTPPVSSIMQGADVSTLQRAADLGTRFYTANGTQADPLDLLKSAGANYVRLRIWNNPRSGYNNKDKVLQYARTVKAKGLRLMVDFHYSDTWADPGKQYKPAAWASHGISQLQTDVYNYTYDVCTSLKAQGTVPDSVQIGNEIHNGMLWDDGRVSNGYYNLGLLLKAGYNATKACNSGTQVVIHTANVESGARGFYDGIRAQGVQWDVTALSYYCMWHGSMSNMGNVVRDMRSRYGKPVIIAETAYPYTTANADSTANVVTSGCSGYAISQSGQQANFAAVQNTARGAGASGIFYWEPTWYAVPGNGWNPTDINNSGNEWDNMAVFDRNGRINPNIRWLP</sequence>
<feature type="compositionally biased region" description="Low complexity" evidence="7">
    <location>
        <begin position="158"/>
        <end position="173"/>
    </location>
</feature>
<dbReference type="EC" id="3.2.1.89" evidence="3 6"/>
<evidence type="ECO:0000256" key="3">
    <source>
        <dbReference type="ARBA" id="ARBA00012556"/>
    </source>
</evidence>
<dbReference type="PANTHER" id="PTHR34983:SF1">
    <property type="entry name" value="ARABINOGALACTAN ENDO-BETA-1,4-GALACTANASE A"/>
    <property type="match status" value="1"/>
</dbReference>
<gene>
    <name evidence="9" type="ORF">Pa4123_17320</name>
</gene>
<dbReference type="CDD" id="cd04082">
    <property type="entry name" value="CBM35_pectate_lyase-like"/>
    <property type="match status" value="1"/>
</dbReference>